<evidence type="ECO:0000313" key="7">
    <source>
        <dbReference type="EMBL" id="ALC15017.1"/>
    </source>
</evidence>
<feature type="transmembrane region" description="Helical" evidence="6">
    <location>
        <begin position="39"/>
        <end position="59"/>
    </location>
</feature>
<evidence type="ECO:0000256" key="3">
    <source>
        <dbReference type="ARBA" id="ARBA00022692"/>
    </source>
</evidence>
<keyword evidence="2" id="KW-1003">Cell membrane</keyword>
<dbReference type="RefSeq" id="WP_082350993.1">
    <property type="nucleotide sequence ID" value="NZ_CP010802.1"/>
</dbReference>
<dbReference type="Proteomes" id="UP000057158">
    <property type="component" value="Chromosome"/>
</dbReference>
<comment type="subcellular location">
    <subcellularLocation>
        <location evidence="1">Cell membrane</location>
        <topology evidence="1">Multi-pass membrane protein</topology>
    </subcellularLocation>
</comment>
<dbReference type="PATRIC" id="fig|1603606.3.peg.243"/>
<name>A0A0M4D6P8_9BACT</name>
<reference evidence="7 8" key="1">
    <citation type="submission" date="2015-07" db="EMBL/GenBank/DDBJ databases">
        <title>Isolation and Genomic Characterization of a Novel Halophilic Metal-Reducing Deltaproteobacterium from the Deep Subsurface.</title>
        <authorList>
            <person name="Badalamenti J.P."/>
            <person name="Summers Z.M."/>
            <person name="Gralnick J.A."/>
            <person name="Bond D.R."/>
        </authorList>
    </citation>
    <scope>NUCLEOTIDE SEQUENCE [LARGE SCALE GENOMIC DNA]</scope>
    <source>
        <strain evidence="7 8">WTL</strain>
    </source>
</reference>
<feature type="transmembrane region" description="Helical" evidence="6">
    <location>
        <begin position="105"/>
        <end position="123"/>
    </location>
</feature>
<evidence type="ECO:0000256" key="5">
    <source>
        <dbReference type="ARBA" id="ARBA00023136"/>
    </source>
</evidence>
<dbReference type="KEGG" id="des:DSOUD_0217"/>
<keyword evidence="5 6" id="KW-0472">Membrane</keyword>
<dbReference type="InterPro" id="IPR005598">
    <property type="entry name" value="ATP_synth_I"/>
</dbReference>
<feature type="transmembrane region" description="Helical" evidence="6">
    <location>
        <begin position="80"/>
        <end position="99"/>
    </location>
</feature>
<protein>
    <submittedName>
        <fullName evidence="7">ATP synthase I chain</fullName>
    </submittedName>
</protein>
<evidence type="ECO:0000256" key="1">
    <source>
        <dbReference type="ARBA" id="ARBA00004651"/>
    </source>
</evidence>
<dbReference type="STRING" id="1603606.DSOUD_0217"/>
<evidence type="ECO:0000313" key="8">
    <source>
        <dbReference type="Proteomes" id="UP000057158"/>
    </source>
</evidence>
<organism evidence="7 8">
    <name type="scientific">Desulfuromonas soudanensis</name>
    <dbReference type="NCBI Taxonomy" id="1603606"/>
    <lineage>
        <taxon>Bacteria</taxon>
        <taxon>Pseudomonadati</taxon>
        <taxon>Thermodesulfobacteriota</taxon>
        <taxon>Desulfuromonadia</taxon>
        <taxon>Desulfuromonadales</taxon>
        <taxon>Desulfuromonadaceae</taxon>
        <taxon>Desulfuromonas</taxon>
    </lineage>
</organism>
<sequence length="127" mass="13897">MRTARTVSDRDDHLLGEIARRNWIILAVLTLASLPWRSAAVTLGILGGGLVAIGGYYWLHRSLRQLLEIPQAGGGRKFRFGYIIRLGSLAVALLLLITVVKVHPVGLAAGLSVVVINILWTTIKRSY</sequence>
<accession>A0A0M4D6P8</accession>
<evidence type="ECO:0000256" key="6">
    <source>
        <dbReference type="SAM" id="Phobius"/>
    </source>
</evidence>
<dbReference type="EMBL" id="CP010802">
    <property type="protein sequence ID" value="ALC15017.1"/>
    <property type="molecule type" value="Genomic_DNA"/>
</dbReference>
<keyword evidence="8" id="KW-1185">Reference proteome</keyword>
<gene>
    <name evidence="7" type="primary">atpI</name>
    <name evidence="7" type="ORF">DSOUD_0217</name>
</gene>
<dbReference type="OrthoDB" id="5405758at2"/>
<dbReference type="Pfam" id="PF03899">
    <property type="entry name" value="ATP-synt_I"/>
    <property type="match status" value="1"/>
</dbReference>
<dbReference type="AlphaFoldDB" id="A0A0M4D6P8"/>
<evidence type="ECO:0000256" key="4">
    <source>
        <dbReference type="ARBA" id="ARBA00022989"/>
    </source>
</evidence>
<keyword evidence="3 6" id="KW-0812">Transmembrane</keyword>
<keyword evidence="4 6" id="KW-1133">Transmembrane helix</keyword>
<dbReference type="GO" id="GO:0005886">
    <property type="term" value="C:plasma membrane"/>
    <property type="evidence" value="ECO:0007669"/>
    <property type="project" value="UniProtKB-SubCell"/>
</dbReference>
<proteinExistence type="predicted"/>
<evidence type="ECO:0000256" key="2">
    <source>
        <dbReference type="ARBA" id="ARBA00022475"/>
    </source>
</evidence>